<reference evidence="1" key="2">
    <citation type="submission" date="2022-01" db="EMBL/GenBank/DDBJ databases">
        <authorList>
            <person name="Yamashiro T."/>
            <person name="Shiraishi A."/>
            <person name="Satake H."/>
            <person name="Nakayama K."/>
        </authorList>
    </citation>
    <scope>NUCLEOTIDE SEQUENCE</scope>
</reference>
<evidence type="ECO:0000313" key="2">
    <source>
        <dbReference type="Proteomes" id="UP001151760"/>
    </source>
</evidence>
<accession>A0ABQ5B6N5</accession>
<sequence length="195" mass="22059">MDSKQKSLIRAVMKCSNYHRLVQETKLHRHGNQKSRNLKSWDFYENCGVHTLILEDGTRIHMLADRKLSTPKETIENMIVLHQELASPEQTASGKDFSNPLMADSLPKTIWFAQNSLVFNAPCYCNKDGYSRVSTASTSVSTSSRVSTVSSKVGYASYILVRLDLSRWVPPLNQARKIYSDVGHKTAIQTTSWFS</sequence>
<reference evidence="1" key="1">
    <citation type="journal article" date="2022" name="Int. J. Mol. Sci.">
        <title>Draft Genome of Tanacetum Coccineum: Genomic Comparison of Closely Related Tanacetum-Family Plants.</title>
        <authorList>
            <person name="Yamashiro T."/>
            <person name="Shiraishi A."/>
            <person name="Nakayama K."/>
            <person name="Satake H."/>
        </authorList>
    </citation>
    <scope>NUCLEOTIDE SEQUENCE</scope>
</reference>
<dbReference type="Proteomes" id="UP001151760">
    <property type="component" value="Unassembled WGS sequence"/>
</dbReference>
<dbReference type="EMBL" id="BQNB010012841">
    <property type="protein sequence ID" value="GJT08574.1"/>
    <property type="molecule type" value="Genomic_DNA"/>
</dbReference>
<comment type="caution">
    <text evidence="1">The sequence shown here is derived from an EMBL/GenBank/DDBJ whole genome shotgun (WGS) entry which is preliminary data.</text>
</comment>
<organism evidence="1 2">
    <name type="scientific">Tanacetum coccineum</name>
    <dbReference type="NCBI Taxonomy" id="301880"/>
    <lineage>
        <taxon>Eukaryota</taxon>
        <taxon>Viridiplantae</taxon>
        <taxon>Streptophyta</taxon>
        <taxon>Embryophyta</taxon>
        <taxon>Tracheophyta</taxon>
        <taxon>Spermatophyta</taxon>
        <taxon>Magnoliopsida</taxon>
        <taxon>eudicotyledons</taxon>
        <taxon>Gunneridae</taxon>
        <taxon>Pentapetalae</taxon>
        <taxon>asterids</taxon>
        <taxon>campanulids</taxon>
        <taxon>Asterales</taxon>
        <taxon>Asteraceae</taxon>
        <taxon>Asteroideae</taxon>
        <taxon>Anthemideae</taxon>
        <taxon>Anthemidinae</taxon>
        <taxon>Tanacetum</taxon>
    </lineage>
</organism>
<gene>
    <name evidence="1" type="ORF">Tco_0843036</name>
</gene>
<evidence type="ECO:0000313" key="1">
    <source>
        <dbReference type="EMBL" id="GJT08574.1"/>
    </source>
</evidence>
<name>A0ABQ5B6N5_9ASTR</name>
<keyword evidence="2" id="KW-1185">Reference proteome</keyword>
<protein>
    <submittedName>
        <fullName evidence="1">Uncharacterized protein</fullName>
    </submittedName>
</protein>
<proteinExistence type="predicted"/>